<dbReference type="PANTHER" id="PTHR30153:SF2">
    <property type="entry name" value="REPLICATIVE DNA HELICASE"/>
    <property type="match status" value="1"/>
</dbReference>
<keyword evidence="7" id="KW-0067">ATP-binding</keyword>
<dbReference type="GO" id="GO:0005829">
    <property type="term" value="C:cytosol"/>
    <property type="evidence" value="ECO:0007669"/>
    <property type="project" value="TreeGrafter"/>
</dbReference>
<proteinExistence type="inferred from homology"/>
<dbReference type="EC" id="5.6.2.3" evidence="10"/>
<keyword evidence="5" id="KW-0378">Hydrolase</keyword>
<evidence type="ECO:0000256" key="8">
    <source>
        <dbReference type="ARBA" id="ARBA00023125"/>
    </source>
</evidence>
<dbReference type="InterPro" id="IPR007694">
    <property type="entry name" value="DNA_helicase_DnaB-like_C"/>
</dbReference>
<evidence type="ECO:0000313" key="14">
    <source>
        <dbReference type="Proteomes" id="UP000886824"/>
    </source>
</evidence>
<dbReference type="Pfam" id="PF00772">
    <property type="entry name" value="DnaB"/>
    <property type="match status" value="1"/>
</dbReference>
<dbReference type="GO" id="GO:0006269">
    <property type="term" value="P:DNA replication, synthesis of primer"/>
    <property type="evidence" value="ECO:0007669"/>
    <property type="project" value="UniProtKB-KW"/>
</dbReference>
<evidence type="ECO:0000256" key="9">
    <source>
        <dbReference type="ARBA" id="ARBA00023235"/>
    </source>
</evidence>
<keyword evidence="6" id="KW-0347">Helicase</keyword>
<reference evidence="13" key="2">
    <citation type="submission" date="2021-04" db="EMBL/GenBank/DDBJ databases">
        <authorList>
            <person name="Gilroy R."/>
        </authorList>
    </citation>
    <scope>NUCLEOTIDE SEQUENCE</scope>
    <source>
        <strain evidence="13">CHK33-7979</strain>
    </source>
</reference>
<dbReference type="Proteomes" id="UP000886824">
    <property type="component" value="Unassembled WGS sequence"/>
</dbReference>
<comment type="catalytic activity">
    <reaction evidence="11">
        <text>ATP + H2O = ADP + phosphate + H(+)</text>
        <dbReference type="Rhea" id="RHEA:13065"/>
        <dbReference type="ChEBI" id="CHEBI:15377"/>
        <dbReference type="ChEBI" id="CHEBI:15378"/>
        <dbReference type="ChEBI" id="CHEBI:30616"/>
        <dbReference type="ChEBI" id="CHEBI:43474"/>
        <dbReference type="ChEBI" id="CHEBI:456216"/>
        <dbReference type="EC" id="5.6.2.3"/>
    </reaction>
</comment>
<dbReference type="GO" id="GO:0003677">
    <property type="term" value="F:DNA binding"/>
    <property type="evidence" value="ECO:0007669"/>
    <property type="project" value="UniProtKB-KW"/>
</dbReference>
<dbReference type="InterPro" id="IPR003593">
    <property type="entry name" value="AAA+_ATPase"/>
</dbReference>
<evidence type="ECO:0000256" key="4">
    <source>
        <dbReference type="ARBA" id="ARBA00022741"/>
    </source>
</evidence>
<dbReference type="Pfam" id="PF03796">
    <property type="entry name" value="DnaB_C"/>
    <property type="match status" value="1"/>
</dbReference>
<keyword evidence="4" id="KW-0547">Nucleotide-binding</keyword>
<dbReference type="GO" id="GO:0005524">
    <property type="term" value="F:ATP binding"/>
    <property type="evidence" value="ECO:0007669"/>
    <property type="project" value="UniProtKB-KW"/>
</dbReference>
<dbReference type="GO" id="GO:0043139">
    <property type="term" value="F:5'-3' DNA helicase activity"/>
    <property type="evidence" value="ECO:0007669"/>
    <property type="project" value="UniProtKB-EC"/>
</dbReference>
<keyword evidence="9" id="KW-0413">Isomerase</keyword>
<dbReference type="EMBL" id="DXCX01000083">
    <property type="protein sequence ID" value="HIY73891.1"/>
    <property type="molecule type" value="Genomic_DNA"/>
</dbReference>
<keyword evidence="3" id="KW-0235">DNA replication</keyword>
<dbReference type="PROSITE" id="PS51199">
    <property type="entry name" value="SF4_HELICASE"/>
    <property type="match status" value="1"/>
</dbReference>
<keyword evidence="8" id="KW-0238">DNA-binding</keyword>
<evidence type="ECO:0000313" key="13">
    <source>
        <dbReference type="EMBL" id="HIY73891.1"/>
    </source>
</evidence>
<dbReference type="PANTHER" id="PTHR30153">
    <property type="entry name" value="REPLICATIVE DNA HELICASE DNAB"/>
    <property type="match status" value="1"/>
</dbReference>
<keyword evidence="2" id="KW-0639">Primosome</keyword>
<organism evidence="13 14">
    <name type="scientific">Candidatus Intestinimonas merdavium</name>
    <dbReference type="NCBI Taxonomy" id="2838622"/>
    <lineage>
        <taxon>Bacteria</taxon>
        <taxon>Bacillati</taxon>
        <taxon>Bacillota</taxon>
        <taxon>Clostridia</taxon>
        <taxon>Eubacteriales</taxon>
        <taxon>Intestinimonas</taxon>
    </lineage>
</organism>
<evidence type="ECO:0000256" key="7">
    <source>
        <dbReference type="ARBA" id="ARBA00022840"/>
    </source>
</evidence>
<dbReference type="Gene3D" id="1.10.860.10">
    <property type="entry name" value="DNAb Helicase, Chain A"/>
    <property type="match status" value="1"/>
</dbReference>
<dbReference type="SMART" id="SM00382">
    <property type="entry name" value="AAA"/>
    <property type="match status" value="1"/>
</dbReference>
<evidence type="ECO:0000256" key="1">
    <source>
        <dbReference type="ARBA" id="ARBA00008428"/>
    </source>
</evidence>
<evidence type="ECO:0000259" key="12">
    <source>
        <dbReference type="PROSITE" id="PS51199"/>
    </source>
</evidence>
<dbReference type="AlphaFoldDB" id="A0A9D1Z5K5"/>
<evidence type="ECO:0000256" key="10">
    <source>
        <dbReference type="ARBA" id="ARBA00044969"/>
    </source>
</evidence>
<evidence type="ECO:0000256" key="11">
    <source>
        <dbReference type="ARBA" id="ARBA00048954"/>
    </source>
</evidence>
<accession>A0A9D1Z5K5</accession>
<dbReference type="InterPro" id="IPR016136">
    <property type="entry name" value="DNA_helicase_N/primase_C"/>
</dbReference>
<dbReference type="InterPro" id="IPR027417">
    <property type="entry name" value="P-loop_NTPase"/>
</dbReference>
<dbReference type="SUPFAM" id="SSF52540">
    <property type="entry name" value="P-loop containing nucleoside triphosphate hydrolases"/>
    <property type="match status" value="1"/>
</dbReference>
<feature type="domain" description="SF4 helicase" evidence="12">
    <location>
        <begin position="169"/>
        <end position="436"/>
    </location>
</feature>
<reference evidence="13" key="1">
    <citation type="journal article" date="2021" name="PeerJ">
        <title>Extensive microbial diversity within the chicken gut microbiome revealed by metagenomics and culture.</title>
        <authorList>
            <person name="Gilroy R."/>
            <person name="Ravi A."/>
            <person name="Getino M."/>
            <person name="Pursley I."/>
            <person name="Horton D.L."/>
            <person name="Alikhan N.F."/>
            <person name="Baker D."/>
            <person name="Gharbi K."/>
            <person name="Hall N."/>
            <person name="Watson M."/>
            <person name="Adriaenssens E.M."/>
            <person name="Foster-Nyarko E."/>
            <person name="Jarju S."/>
            <person name="Secka A."/>
            <person name="Antonio M."/>
            <person name="Oren A."/>
            <person name="Chaudhuri R.R."/>
            <person name="La Ragione R."/>
            <person name="Hildebrand F."/>
            <person name="Pallen M.J."/>
        </authorList>
    </citation>
    <scope>NUCLEOTIDE SEQUENCE</scope>
    <source>
        <strain evidence="13">CHK33-7979</strain>
    </source>
</reference>
<dbReference type="InterPro" id="IPR036185">
    <property type="entry name" value="DNA_heli_DnaB-like_N_sf"/>
</dbReference>
<sequence>MKDERTCEAMAEQSVIGSILVDPRCLPEVERSLRPEDFRLEADRALYEAAQALERVGDKLDSVTILDQAWKMGAQVSRQYVLELMEITPTAANVGEYIKMTKEDRLREALRETAGRILEGVDSREAPAAVLAAAGRSLDDLTAQGSVGKLVSPMEGVLAFLNQRDAVEKGDAKGYVCTGYMALDELLGGGLLNSGLYLLAARPGMGKSTLALNIADRVAQADPVLYVSLEMDNEQLSAKRISRETGIPTEKLLMQPLTEHEETKMAQAAQKLAKLSLWYNAASTVTVDDIGALARGIGGLRLIVVDYFGKILPPAAARRYGRYEYTTEISGALKNLARALRIPILALCQLNREVEARQDKRPQLSDLRDTGALEQDADGVIFLYREDYYADRSTVDPKVPSVLEVDLAKNRHGDVGRCSLAFTRASSKITGMSYRRRVEEEVPEQFRIGGR</sequence>
<dbReference type="Gene3D" id="3.40.50.300">
    <property type="entry name" value="P-loop containing nucleotide triphosphate hydrolases"/>
    <property type="match status" value="1"/>
</dbReference>
<comment type="similarity">
    <text evidence="1">Belongs to the helicase family. DnaB subfamily.</text>
</comment>
<dbReference type="GO" id="GO:0016787">
    <property type="term" value="F:hydrolase activity"/>
    <property type="evidence" value="ECO:0007669"/>
    <property type="project" value="UniProtKB-KW"/>
</dbReference>
<protein>
    <recommendedName>
        <fullName evidence="10">DNA 5'-3' helicase</fullName>
        <ecNumber evidence="10">5.6.2.3</ecNumber>
    </recommendedName>
</protein>
<dbReference type="InterPro" id="IPR007693">
    <property type="entry name" value="DNA_helicase_DnaB-like_N"/>
</dbReference>
<evidence type="ECO:0000256" key="3">
    <source>
        <dbReference type="ARBA" id="ARBA00022705"/>
    </source>
</evidence>
<dbReference type="GO" id="GO:1990077">
    <property type="term" value="C:primosome complex"/>
    <property type="evidence" value="ECO:0007669"/>
    <property type="project" value="UniProtKB-KW"/>
</dbReference>
<gene>
    <name evidence="13" type="ORF">H9826_07960</name>
</gene>
<evidence type="ECO:0000256" key="6">
    <source>
        <dbReference type="ARBA" id="ARBA00022806"/>
    </source>
</evidence>
<name>A0A9D1Z5K5_9FIRM</name>
<evidence type="ECO:0000256" key="2">
    <source>
        <dbReference type="ARBA" id="ARBA00022515"/>
    </source>
</evidence>
<evidence type="ECO:0000256" key="5">
    <source>
        <dbReference type="ARBA" id="ARBA00022801"/>
    </source>
</evidence>
<comment type="caution">
    <text evidence="13">The sequence shown here is derived from an EMBL/GenBank/DDBJ whole genome shotgun (WGS) entry which is preliminary data.</text>
</comment>
<dbReference type="SUPFAM" id="SSF48024">
    <property type="entry name" value="N-terminal domain of DnaB helicase"/>
    <property type="match status" value="1"/>
</dbReference>